<keyword evidence="6" id="KW-1185">Reference proteome</keyword>
<dbReference type="SMART" id="SM00382">
    <property type="entry name" value="AAA"/>
    <property type="match status" value="1"/>
</dbReference>
<dbReference type="EMBL" id="CP009451">
    <property type="protein sequence ID" value="AIR03753.1"/>
    <property type="molecule type" value="Genomic_DNA"/>
</dbReference>
<dbReference type="KEGG" id="cnt:JT31_03760"/>
<dbReference type="Gene3D" id="3.40.50.300">
    <property type="entry name" value="P-loop containing nucleotide triphosphate hydrolases"/>
    <property type="match status" value="1"/>
</dbReference>
<proteinExistence type="predicted"/>
<keyword evidence="2" id="KW-0547">Nucleotide-binding</keyword>
<gene>
    <name evidence="5" type="ORF">JT31_03760</name>
</gene>
<dbReference type="InterPro" id="IPR003593">
    <property type="entry name" value="AAA+_ATPase"/>
</dbReference>
<evidence type="ECO:0000256" key="1">
    <source>
        <dbReference type="ARBA" id="ARBA00022448"/>
    </source>
</evidence>
<keyword evidence="1" id="KW-0813">Transport</keyword>
<evidence type="ECO:0000313" key="6">
    <source>
        <dbReference type="Proteomes" id="UP000029481"/>
    </source>
</evidence>
<dbReference type="InterPro" id="IPR017871">
    <property type="entry name" value="ABC_transporter-like_CS"/>
</dbReference>
<dbReference type="OrthoDB" id="9802264at2"/>
<feature type="domain" description="ABC transporter" evidence="4">
    <location>
        <begin position="2"/>
        <end position="207"/>
    </location>
</feature>
<dbReference type="PROSITE" id="PS50893">
    <property type="entry name" value="ABC_TRANSPORTER_2"/>
    <property type="match status" value="1"/>
</dbReference>
<protein>
    <submittedName>
        <fullName evidence="5">ABC transporter ATP-binding protein</fullName>
    </submittedName>
</protein>
<dbReference type="Proteomes" id="UP000029481">
    <property type="component" value="Chromosome"/>
</dbReference>
<organism evidence="5 6">
    <name type="scientific">Cedecea neteri</name>
    <dbReference type="NCBI Taxonomy" id="158822"/>
    <lineage>
        <taxon>Bacteria</taxon>
        <taxon>Pseudomonadati</taxon>
        <taxon>Pseudomonadota</taxon>
        <taxon>Gammaproteobacteria</taxon>
        <taxon>Enterobacterales</taxon>
        <taxon>Enterobacteriaceae</taxon>
        <taxon>Cedecea</taxon>
    </lineage>
</organism>
<dbReference type="GO" id="GO:0016887">
    <property type="term" value="F:ATP hydrolysis activity"/>
    <property type="evidence" value="ECO:0007669"/>
    <property type="project" value="InterPro"/>
</dbReference>
<evidence type="ECO:0000256" key="2">
    <source>
        <dbReference type="ARBA" id="ARBA00022741"/>
    </source>
</evidence>
<dbReference type="Pfam" id="PF00005">
    <property type="entry name" value="ABC_tran"/>
    <property type="match status" value="1"/>
</dbReference>
<evidence type="ECO:0000313" key="5">
    <source>
        <dbReference type="EMBL" id="AIR03753.1"/>
    </source>
</evidence>
<dbReference type="InterPro" id="IPR027417">
    <property type="entry name" value="P-loop_NTPase"/>
</dbReference>
<dbReference type="SUPFAM" id="SSF52540">
    <property type="entry name" value="P-loop containing nucleoside triphosphate hydrolases"/>
    <property type="match status" value="1"/>
</dbReference>
<sequence>MLSVRNCSILRDGKPLLENISFDVPPGGVVTLMGPSGAGKSTFLNWTIGDLPAAFTAGGTLELNQRRLESLPVEQRRIGMLFQDALLFPHLDVGQNLLMAAPANIKGRSQRQRLVAEVLKNAGLANYERRDPATLSGGERARISVLRALVAEPEALLLDEPFSRLDLPLRQNFREFVWQKTHQLGLPVVMVTHDEQDIPAGSQVIWL</sequence>
<name>A0A089PUS2_9ENTR</name>
<evidence type="ECO:0000259" key="4">
    <source>
        <dbReference type="PROSITE" id="PS50893"/>
    </source>
</evidence>
<dbReference type="PANTHER" id="PTHR42781:SF4">
    <property type="entry name" value="SPERMIDINE_PUTRESCINE IMPORT ATP-BINDING PROTEIN POTA"/>
    <property type="match status" value="1"/>
</dbReference>
<dbReference type="AlphaFoldDB" id="A0A089PUS2"/>
<reference evidence="5 6" key="1">
    <citation type="submission" date="2014-09" db="EMBL/GenBank/DDBJ databases">
        <title>Cedecea neteri SSMD04 Genome Sequencing.</title>
        <authorList>
            <person name="Tan J.-Y."/>
        </authorList>
    </citation>
    <scope>NUCLEOTIDE SEQUENCE [LARGE SCALE GENOMIC DNA]</scope>
    <source>
        <strain evidence="5 6">SSMD04</strain>
    </source>
</reference>
<keyword evidence="3 5" id="KW-0067">ATP-binding</keyword>
<dbReference type="InterPro" id="IPR050093">
    <property type="entry name" value="ABC_SmlMolc_Importer"/>
</dbReference>
<accession>A0A089PUS2</accession>
<dbReference type="PANTHER" id="PTHR42781">
    <property type="entry name" value="SPERMIDINE/PUTRESCINE IMPORT ATP-BINDING PROTEIN POTA"/>
    <property type="match status" value="1"/>
</dbReference>
<dbReference type="InterPro" id="IPR003439">
    <property type="entry name" value="ABC_transporter-like_ATP-bd"/>
</dbReference>
<dbReference type="PROSITE" id="PS00211">
    <property type="entry name" value="ABC_TRANSPORTER_1"/>
    <property type="match status" value="1"/>
</dbReference>
<dbReference type="RefSeq" id="WP_038473410.1">
    <property type="nucleotide sequence ID" value="NZ_CP009451.1"/>
</dbReference>
<evidence type="ECO:0000256" key="3">
    <source>
        <dbReference type="ARBA" id="ARBA00022840"/>
    </source>
</evidence>
<dbReference type="GO" id="GO:0005524">
    <property type="term" value="F:ATP binding"/>
    <property type="evidence" value="ECO:0007669"/>
    <property type="project" value="UniProtKB-KW"/>
</dbReference>